<dbReference type="InterPro" id="IPR047565">
    <property type="entry name" value="Alpha-macroglob_thiol-ester_cl"/>
</dbReference>
<evidence type="ECO:0000256" key="4">
    <source>
        <dbReference type="SAM" id="MobiDB-lite"/>
    </source>
</evidence>
<keyword evidence="5" id="KW-1133">Transmembrane helix</keyword>
<dbReference type="Proteomes" id="UP000324479">
    <property type="component" value="Unassembled WGS sequence"/>
</dbReference>
<dbReference type="Pfam" id="PF00207">
    <property type="entry name" value="A2M"/>
    <property type="match status" value="1"/>
</dbReference>
<name>A0A5M6D670_9BACT</name>
<evidence type="ECO:0000259" key="6">
    <source>
        <dbReference type="SMART" id="SM01360"/>
    </source>
</evidence>
<sequence length="1709" mass="186743">MSALPPSDDPKRDEESLRQRLMELHYDLLDDEEADELRLRIDQDATAARLWRETRVLAGKFADAARLDAASVTLERPAQTASSGRPDNDPFRSSLDADGRTSHVKRATEHADGETAPVGGNRDLRFWLGMLAVAAAVTVIVTATRYATSLPDSPGDMLQVTLQPVTGSEATARNEFFVAVGPSRPTTALSGFDRSAPIVPARISYEVVSDGIVLFFGSTETKPDAYGTIRVPDDVTIPGDAVLRVDAEPLEEAGEYVRLTVPLEPTRCLTYLSTDRPVYRPGETLYFRSVTLNRRTLTQHLEVPIRYELLDPSGATVDGLVSEGITERGVGNGAWTLPSSLAGGSYQLAAKSLDGFFPDQTCEIQIRAYRPVRLKTELEFGERSYGAGDRVTADLQVRRADDEIPTGAVARVSATVDDQVVHTAQDTLSEEGTLTVEFDLPGHLRSGEGTLSIAIDDGSVTETAVRPIPIHTGRAEIRFFPEGGYLVGGIQNRVYFDAHNRDGDPIEIAGEILSQAGRVVADVQTVRDGMGSFQFKPESGQRYSLRVTSPVDITETPWLPSVVEALPVLHTGSGVFEASEPLQMTVRSTKRRRVLARAVCRGELVGAQSVELGIGDNEVQVSLQERAHGVIRVTLLDLETDSKTATPLVERLVYRRDEERLKIRATVDGDQRVHAPGSPVQMTVHVTDENDQPVPGAVLGVSVVDDAALSLQQRESPSIGTHFLLTSEIESPEDLEHANFYLQASPEAAESLDLLLGTQGWRRFVSGSPQQFDMAFRDRLIRLLELDGNRDEIAGQPSSNASAIADRYRQYRTTVQQLWHRFLRELRWALMIIGTLWLIAFLIRPRRKAVSVAVVLLAGAVSLAILGCGGHQANEVITSGDAALDESFAEMATPPELIAEPGPAGSGKLQPPKSPSPEPGLIGRFAEYFLTRQSGAEKVDAGNARITAEQLRQWAAARGLDAQTMADRMMEELRFPIRQYAHLRRSSEPGIRSDFTETLYWNPAMVTDSTGTVSVRFELSDALTMFRLRAEGHAPGGRLGSGTGSVVTRLPVQVEPKLPLEVTAGDRIDLPVGVVNATGQDAAFEVGMQTGSDLQANEQATSVSLATDGRATTVFPVHVSNVSRPARSEVSVWARQSDGQASDQVRRHVSIVPSGFPFQLDRSGSLTDQASVAMNLPKAVSTDSLQGTITVFPNTRSQVSAGMESILREPHGCFEQASASNYPNVMAFQLMQVDGRVDDRFRRNTESLLRRGYRKLTQYECAQLGYEWFGNDPGHEALTAFGLMQFTEMAKVIDVDAEMLQRTRRWLLERRDGKGGFKRNPRHLHEWSLRQEVVDAYVLWSLSEADSQAGRPELTQQDFGPELQALERAAASSEDAYLIALAAITLDNVGRQSAARTLRQRLQTLQASDGSLTGETTVTQSGGVSRTAETTALAILAWADHPESQPHARSATGWLIDHRSGQGFGSTQATVLALKALIAMHKVLGNDESGSVEVRFAGEPVQTLRWQETPQEGVTLELPAAILARMQSEPGSQLTLHHSGPSSVPFTVQLTGRTSKPESDPECTIGIKVRLRSGEEDDQANPDSGDTFTMRAGQTANVQVEVVNRTQQGQPMTVAAVGLPGGLEPVIEDLERRREAGQIDYYELRGREVVLYWRTMAPAERKRVRFACVAEIAGHYSGPPSQAYLYYTAESRCWIDPLVATINNEQAVE</sequence>
<dbReference type="GO" id="GO:0004866">
    <property type="term" value="F:endopeptidase inhibitor activity"/>
    <property type="evidence" value="ECO:0007669"/>
    <property type="project" value="InterPro"/>
</dbReference>
<dbReference type="EMBL" id="VWOX01000008">
    <property type="protein sequence ID" value="KAA5542246.1"/>
    <property type="molecule type" value="Genomic_DNA"/>
</dbReference>
<evidence type="ECO:0000256" key="3">
    <source>
        <dbReference type="ARBA" id="ARBA00022966"/>
    </source>
</evidence>
<proteinExistence type="inferred from homology"/>
<dbReference type="PANTHER" id="PTHR11412:SF136">
    <property type="entry name" value="CD109 ANTIGEN"/>
    <property type="match status" value="1"/>
</dbReference>
<evidence type="ECO:0000313" key="8">
    <source>
        <dbReference type="Proteomes" id="UP000324479"/>
    </source>
</evidence>
<keyword evidence="8" id="KW-1185">Reference proteome</keyword>
<dbReference type="InterPro" id="IPR001599">
    <property type="entry name" value="Macroglobln_a2"/>
</dbReference>
<dbReference type="SUPFAM" id="SSF49410">
    <property type="entry name" value="Alpha-macroglobulin receptor domain"/>
    <property type="match status" value="1"/>
</dbReference>
<feature type="transmembrane region" description="Helical" evidence="5">
    <location>
        <begin position="850"/>
        <end position="867"/>
    </location>
</feature>
<dbReference type="Pfam" id="PF01835">
    <property type="entry name" value="MG2"/>
    <property type="match status" value="1"/>
</dbReference>
<feature type="compositionally biased region" description="Basic and acidic residues" evidence="4">
    <location>
        <begin position="86"/>
        <end position="113"/>
    </location>
</feature>
<dbReference type="SMART" id="SM01419">
    <property type="entry name" value="Thiol-ester_cl"/>
    <property type="match status" value="1"/>
</dbReference>
<feature type="region of interest" description="Disordered" evidence="4">
    <location>
        <begin position="896"/>
        <end position="917"/>
    </location>
</feature>
<keyword evidence="3" id="KW-0882">Thioester bond</keyword>
<accession>A0A5M6D670</accession>
<dbReference type="Pfam" id="PF07678">
    <property type="entry name" value="TED_complement"/>
    <property type="match status" value="1"/>
</dbReference>
<evidence type="ECO:0000256" key="5">
    <source>
        <dbReference type="SAM" id="Phobius"/>
    </source>
</evidence>
<feature type="region of interest" description="Disordered" evidence="4">
    <location>
        <begin position="74"/>
        <end position="116"/>
    </location>
</feature>
<feature type="domain" description="Alpha-2-macroglobulin" evidence="6">
    <location>
        <begin position="998"/>
        <end position="1088"/>
    </location>
</feature>
<evidence type="ECO:0000313" key="7">
    <source>
        <dbReference type="EMBL" id="KAA5542246.1"/>
    </source>
</evidence>
<feature type="transmembrane region" description="Helical" evidence="5">
    <location>
        <begin position="826"/>
        <end position="843"/>
    </location>
</feature>
<dbReference type="Gene3D" id="1.50.10.20">
    <property type="match status" value="1"/>
</dbReference>
<gene>
    <name evidence="7" type="ORF">FYK55_15705</name>
</gene>
<evidence type="ECO:0000256" key="1">
    <source>
        <dbReference type="ARBA" id="ARBA00010556"/>
    </source>
</evidence>
<dbReference type="RefSeq" id="WP_150077393.1">
    <property type="nucleotide sequence ID" value="NZ_VWOX01000008.1"/>
</dbReference>
<organism evidence="7 8">
    <name type="scientific">Roseiconus nitratireducens</name>
    <dbReference type="NCBI Taxonomy" id="2605748"/>
    <lineage>
        <taxon>Bacteria</taxon>
        <taxon>Pseudomonadati</taxon>
        <taxon>Planctomycetota</taxon>
        <taxon>Planctomycetia</taxon>
        <taxon>Pirellulales</taxon>
        <taxon>Pirellulaceae</taxon>
        <taxon>Roseiconus</taxon>
    </lineage>
</organism>
<dbReference type="InterPro" id="IPR002890">
    <property type="entry name" value="MG2"/>
</dbReference>
<evidence type="ECO:0000256" key="2">
    <source>
        <dbReference type="ARBA" id="ARBA00022729"/>
    </source>
</evidence>
<dbReference type="SMART" id="SM01360">
    <property type="entry name" value="A2M"/>
    <property type="match status" value="1"/>
</dbReference>
<dbReference type="InterPro" id="IPR008930">
    <property type="entry name" value="Terpenoid_cyclase/PrenylTrfase"/>
</dbReference>
<keyword evidence="5" id="KW-0472">Membrane</keyword>
<dbReference type="SUPFAM" id="SSF48239">
    <property type="entry name" value="Terpenoid cyclases/Protein prenyltransferases"/>
    <property type="match status" value="1"/>
</dbReference>
<dbReference type="InterPro" id="IPR041246">
    <property type="entry name" value="Bact_MG10"/>
</dbReference>
<protein>
    <recommendedName>
        <fullName evidence="6">Alpha-2-macroglobulin domain-containing protein</fullName>
    </recommendedName>
</protein>
<dbReference type="InterPro" id="IPR050473">
    <property type="entry name" value="A2M/Complement_sys"/>
</dbReference>
<dbReference type="PANTHER" id="PTHR11412">
    <property type="entry name" value="MACROGLOBULIN / COMPLEMENT"/>
    <property type="match status" value="1"/>
</dbReference>
<comment type="caution">
    <text evidence="7">The sequence shown here is derived from an EMBL/GenBank/DDBJ whole genome shotgun (WGS) entry which is preliminary data.</text>
</comment>
<dbReference type="CDD" id="cd02891">
    <property type="entry name" value="A2M_like"/>
    <property type="match status" value="1"/>
</dbReference>
<dbReference type="InterPro" id="IPR011626">
    <property type="entry name" value="Alpha-macroglobulin_TED"/>
</dbReference>
<reference evidence="7 8" key="1">
    <citation type="submission" date="2019-08" db="EMBL/GenBank/DDBJ databases">
        <authorList>
            <person name="Dhanesh K."/>
            <person name="Kumar G."/>
            <person name="Sasikala C."/>
            <person name="Venkata Ramana C."/>
        </authorList>
    </citation>
    <scope>NUCLEOTIDE SEQUENCE [LARGE SCALE GENOMIC DNA]</scope>
    <source>
        <strain evidence="7 8">JC645</strain>
    </source>
</reference>
<dbReference type="GO" id="GO:0005615">
    <property type="term" value="C:extracellular space"/>
    <property type="evidence" value="ECO:0007669"/>
    <property type="project" value="InterPro"/>
</dbReference>
<dbReference type="Gene3D" id="2.60.40.1930">
    <property type="match status" value="1"/>
</dbReference>
<keyword evidence="2" id="KW-0732">Signal</keyword>
<dbReference type="Pfam" id="PF17973">
    <property type="entry name" value="bMG10"/>
    <property type="match status" value="1"/>
</dbReference>
<dbReference type="InterPro" id="IPR036595">
    <property type="entry name" value="A-macroglobulin_rcpt-bd_sf"/>
</dbReference>
<dbReference type="Gene3D" id="2.60.40.690">
    <property type="entry name" value="Alpha-macroglobulin, receptor-binding domain"/>
    <property type="match status" value="1"/>
</dbReference>
<keyword evidence="5" id="KW-0812">Transmembrane</keyword>
<comment type="similarity">
    <text evidence="1">Belongs to the protease inhibitor I39 (alpha-2-macroglobulin) family. Bacterial alpha-2-macroglobulin subfamily.</text>
</comment>